<comment type="subcellular location">
    <subcellularLocation>
        <location evidence="4">Endoplasmic reticulum membrane</location>
        <topology evidence="4">Peripheral membrane protein</topology>
    </subcellularLocation>
    <subcellularLocation>
        <location evidence="3">Microsome membrane</location>
        <topology evidence="3">Peripheral membrane protein</topology>
    </subcellularLocation>
</comment>
<keyword evidence="6 14" id="KW-0349">Heme</keyword>
<dbReference type="InterPro" id="IPR036396">
    <property type="entry name" value="Cyt_P450_sf"/>
</dbReference>
<evidence type="ECO:0000256" key="13">
    <source>
        <dbReference type="ARBA" id="ARBA00023136"/>
    </source>
</evidence>
<evidence type="ECO:0000256" key="4">
    <source>
        <dbReference type="ARBA" id="ARBA00004406"/>
    </source>
</evidence>
<dbReference type="Pfam" id="PF00067">
    <property type="entry name" value="p450"/>
    <property type="match status" value="1"/>
</dbReference>
<name>A0AAN9TUR6_9HEMI</name>
<evidence type="ECO:0000256" key="3">
    <source>
        <dbReference type="ARBA" id="ARBA00004174"/>
    </source>
</evidence>
<feature type="binding site" description="axial binding residue" evidence="14">
    <location>
        <position position="122"/>
    </location>
    <ligand>
        <name>heme</name>
        <dbReference type="ChEBI" id="CHEBI:30413"/>
    </ligand>
    <ligandPart>
        <name>Fe</name>
        <dbReference type="ChEBI" id="CHEBI:18248"/>
    </ligandPart>
</feature>
<evidence type="ECO:0000256" key="1">
    <source>
        <dbReference type="ARBA" id="ARBA00001971"/>
    </source>
</evidence>
<accession>A0AAN9TUR6</accession>
<evidence type="ECO:0000256" key="12">
    <source>
        <dbReference type="ARBA" id="ARBA00023033"/>
    </source>
</evidence>
<keyword evidence="7 14" id="KW-0479">Metal-binding</keyword>
<dbReference type="InterPro" id="IPR002403">
    <property type="entry name" value="Cyt_P450_E_grp-IV"/>
</dbReference>
<keyword evidence="10 15" id="KW-0560">Oxidoreductase</keyword>
<dbReference type="GO" id="GO:0016705">
    <property type="term" value="F:oxidoreductase activity, acting on paired donors, with incorporation or reduction of molecular oxygen"/>
    <property type="evidence" value="ECO:0007669"/>
    <property type="project" value="InterPro"/>
</dbReference>
<evidence type="ECO:0000313" key="17">
    <source>
        <dbReference type="Proteomes" id="UP001367676"/>
    </source>
</evidence>
<dbReference type="Proteomes" id="UP001367676">
    <property type="component" value="Unassembled WGS sequence"/>
</dbReference>
<keyword evidence="11 14" id="KW-0408">Iron</keyword>
<keyword evidence="13" id="KW-0472">Membrane</keyword>
<dbReference type="GO" id="GO:0004497">
    <property type="term" value="F:monooxygenase activity"/>
    <property type="evidence" value="ECO:0007669"/>
    <property type="project" value="UniProtKB-KW"/>
</dbReference>
<dbReference type="InterPro" id="IPR001128">
    <property type="entry name" value="Cyt_P450"/>
</dbReference>
<dbReference type="AlphaFoldDB" id="A0AAN9TUR6"/>
<evidence type="ECO:0000313" key="16">
    <source>
        <dbReference type="EMBL" id="KAK7604571.1"/>
    </source>
</evidence>
<comment type="function">
    <text evidence="2">May be involved in the metabolism of insect hormones and in the breakdown of synthetic insecticides.</text>
</comment>
<evidence type="ECO:0000256" key="11">
    <source>
        <dbReference type="ARBA" id="ARBA00023004"/>
    </source>
</evidence>
<dbReference type="PANTHER" id="PTHR24291:SF189">
    <property type="entry name" value="CYTOCHROME P450 4C3-RELATED"/>
    <property type="match status" value="1"/>
</dbReference>
<evidence type="ECO:0000256" key="7">
    <source>
        <dbReference type="ARBA" id="ARBA00022723"/>
    </source>
</evidence>
<comment type="cofactor">
    <cofactor evidence="1 14">
        <name>heme</name>
        <dbReference type="ChEBI" id="CHEBI:30413"/>
    </cofactor>
</comment>
<gene>
    <name evidence="16" type="ORF">V9T40_005757</name>
</gene>
<evidence type="ECO:0000256" key="8">
    <source>
        <dbReference type="ARBA" id="ARBA00022824"/>
    </source>
</evidence>
<dbReference type="GO" id="GO:0005506">
    <property type="term" value="F:iron ion binding"/>
    <property type="evidence" value="ECO:0007669"/>
    <property type="project" value="InterPro"/>
</dbReference>
<protein>
    <recommendedName>
        <fullName evidence="18">Cytochrome P450</fullName>
    </recommendedName>
</protein>
<evidence type="ECO:0008006" key="18">
    <source>
        <dbReference type="Google" id="ProtNLM"/>
    </source>
</evidence>
<evidence type="ECO:0000256" key="5">
    <source>
        <dbReference type="ARBA" id="ARBA00010617"/>
    </source>
</evidence>
<dbReference type="InterPro" id="IPR017972">
    <property type="entry name" value="Cyt_P450_CS"/>
</dbReference>
<reference evidence="16 17" key="1">
    <citation type="submission" date="2024-03" db="EMBL/GenBank/DDBJ databases">
        <title>Adaptation during the transition from Ophiocordyceps entomopathogen to insect associate is accompanied by gene loss and intensified selection.</title>
        <authorList>
            <person name="Ward C.M."/>
            <person name="Onetto C.A."/>
            <person name="Borneman A.R."/>
        </authorList>
    </citation>
    <scope>NUCLEOTIDE SEQUENCE [LARGE SCALE GENOMIC DNA]</scope>
    <source>
        <strain evidence="16">AWRI1</strain>
        <tissue evidence="16">Single Adult Female</tissue>
    </source>
</reference>
<evidence type="ECO:0000256" key="9">
    <source>
        <dbReference type="ARBA" id="ARBA00022848"/>
    </source>
</evidence>
<comment type="caution">
    <text evidence="16">The sequence shown here is derived from an EMBL/GenBank/DDBJ whole genome shotgun (WGS) entry which is preliminary data.</text>
</comment>
<dbReference type="Gene3D" id="1.10.630.10">
    <property type="entry name" value="Cytochrome P450"/>
    <property type="match status" value="1"/>
</dbReference>
<keyword evidence="17" id="KW-1185">Reference proteome</keyword>
<keyword evidence="8" id="KW-0256">Endoplasmic reticulum</keyword>
<keyword evidence="9" id="KW-0492">Microsome</keyword>
<evidence type="ECO:0000256" key="14">
    <source>
        <dbReference type="PIRSR" id="PIRSR602403-1"/>
    </source>
</evidence>
<dbReference type="SUPFAM" id="SSF48264">
    <property type="entry name" value="Cytochrome P450"/>
    <property type="match status" value="1"/>
</dbReference>
<proteinExistence type="inferred from homology"/>
<evidence type="ECO:0000256" key="10">
    <source>
        <dbReference type="ARBA" id="ARBA00023002"/>
    </source>
</evidence>
<dbReference type="EMBL" id="JBBCAQ010000003">
    <property type="protein sequence ID" value="KAK7604571.1"/>
    <property type="molecule type" value="Genomic_DNA"/>
</dbReference>
<keyword evidence="12 15" id="KW-0503">Monooxygenase</keyword>
<dbReference type="GO" id="GO:0005789">
    <property type="term" value="C:endoplasmic reticulum membrane"/>
    <property type="evidence" value="ECO:0007669"/>
    <property type="project" value="UniProtKB-SubCell"/>
</dbReference>
<dbReference type="PANTHER" id="PTHR24291">
    <property type="entry name" value="CYTOCHROME P450 FAMILY 4"/>
    <property type="match status" value="1"/>
</dbReference>
<dbReference type="PROSITE" id="PS00086">
    <property type="entry name" value="CYTOCHROME_P450"/>
    <property type="match status" value="1"/>
</dbReference>
<organism evidence="16 17">
    <name type="scientific">Parthenolecanium corni</name>
    <dbReference type="NCBI Taxonomy" id="536013"/>
    <lineage>
        <taxon>Eukaryota</taxon>
        <taxon>Metazoa</taxon>
        <taxon>Ecdysozoa</taxon>
        <taxon>Arthropoda</taxon>
        <taxon>Hexapoda</taxon>
        <taxon>Insecta</taxon>
        <taxon>Pterygota</taxon>
        <taxon>Neoptera</taxon>
        <taxon>Paraneoptera</taxon>
        <taxon>Hemiptera</taxon>
        <taxon>Sternorrhyncha</taxon>
        <taxon>Coccoidea</taxon>
        <taxon>Coccidae</taxon>
        <taxon>Parthenolecanium</taxon>
    </lineage>
</organism>
<sequence>MKPDIQEKIHEELDSVFGSSKNPPTAEELNQLKFLTQCIKETMRRFSVAPFVGRQTDEDLKLKSGQIIPAGANIIISIIGLHLDEKIYSNPYTWNPNNFNDDVVAKRHPGAFVPFGSGARICLGYKYAILSLKAQLSTLLRNYRFTTTLSEENIELDFSIVLKSVNGYNIMLHSRR</sequence>
<dbReference type="PRINTS" id="PR00385">
    <property type="entry name" value="P450"/>
</dbReference>
<evidence type="ECO:0000256" key="15">
    <source>
        <dbReference type="RuleBase" id="RU000461"/>
    </source>
</evidence>
<dbReference type="InterPro" id="IPR050196">
    <property type="entry name" value="Cytochrome_P450_Monoox"/>
</dbReference>
<dbReference type="PRINTS" id="PR00465">
    <property type="entry name" value="EP450IV"/>
</dbReference>
<evidence type="ECO:0000256" key="6">
    <source>
        <dbReference type="ARBA" id="ARBA00022617"/>
    </source>
</evidence>
<evidence type="ECO:0000256" key="2">
    <source>
        <dbReference type="ARBA" id="ARBA00003690"/>
    </source>
</evidence>
<comment type="similarity">
    <text evidence="5 15">Belongs to the cytochrome P450 family.</text>
</comment>
<dbReference type="GO" id="GO:0020037">
    <property type="term" value="F:heme binding"/>
    <property type="evidence" value="ECO:0007669"/>
    <property type="project" value="InterPro"/>
</dbReference>